<feature type="compositionally biased region" description="Polar residues" evidence="2">
    <location>
        <begin position="70"/>
        <end position="88"/>
    </location>
</feature>
<protein>
    <submittedName>
        <fullName evidence="3">Uncharacterized protein</fullName>
    </submittedName>
</protein>
<feature type="coiled-coil region" evidence="1">
    <location>
        <begin position="298"/>
        <end position="477"/>
    </location>
</feature>
<dbReference type="AlphaFoldDB" id="A0A2A9MGM2"/>
<evidence type="ECO:0000256" key="2">
    <source>
        <dbReference type="SAM" id="MobiDB-lite"/>
    </source>
</evidence>
<accession>A0A2A9MGM2</accession>
<dbReference type="RefSeq" id="XP_029220323.1">
    <property type="nucleotide sequence ID" value="XM_029362957.1"/>
</dbReference>
<proteinExistence type="predicted"/>
<feature type="region of interest" description="Disordered" evidence="2">
    <location>
        <begin position="559"/>
        <end position="600"/>
    </location>
</feature>
<comment type="caution">
    <text evidence="3">The sequence shown here is derived from an EMBL/GenBank/DDBJ whole genome shotgun (WGS) entry which is preliminary data.</text>
</comment>
<gene>
    <name evidence="3" type="ORF">BESB_045060</name>
</gene>
<dbReference type="Proteomes" id="UP000224006">
    <property type="component" value="Chromosome III"/>
</dbReference>
<keyword evidence="1" id="KW-0175">Coiled coil</keyword>
<dbReference type="KEGG" id="bbes:BESB_045060"/>
<dbReference type="OrthoDB" id="333866at2759"/>
<dbReference type="GeneID" id="40309436"/>
<evidence type="ECO:0000256" key="1">
    <source>
        <dbReference type="SAM" id="Coils"/>
    </source>
</evidence>
<reference evidence="3 4" key="1">
    <citation type="submission" date="2017-09" db="EMBL/GenBank/DDBJ databases">
        <title>Genome sequencing of Besnoitia besnoiti strain Bb-Ger1.</title>
        <authorList>
            <person name="Schares G."/>
            <person name="Venepally P."/>
            <person name="Lorenzi H.A."/>
        </authorList>
    </citation>
    <scope>NUCLEOTIDE SEQUENCE [LARGE SCALE GENOMIC DNA]</scope>
    <source>
        <strain evidence="3 4">Bb-Ger1</strain>
    </source>
</reference>
<dbReference type="VEuPathDB" id="ToxoDB:BESB_045060"/>
<feature type="region of interest" description="Disordered" evidence="2">
    <location>
        <begin position="1"/>
        <end position="159"/>
    </location>
</feature>
<feature type="compositionally biased region" description="Basic residues" evidence="2">
    <location>
        <begin position="1"/>
        <end position="10"/>
    </location>
</feature>
<evidence type="ECO:0000313" key="4">
    <source>
        <dbReference type="Proteomes" id="UP000224006"/>
    </source>
</evidence>
<sequence>MWGSRRRHPARAAPELERDFEKLLPSVSRATARRAGRTASPAAPYHAGRTQATSVESPPLEFRAKGSRGLDQSETPPCSSNASPTASGCWSAARQSEDAQVEKPQGLSDVVPIASPTESLRCSVRRGGPRAPRCHANPTEPRGSSGAHVPRPAPETPPDFFHEAELAECLSEKCVSPAAHGRLRRHLLQKLCAKGQAEGDTETGAEGAANEFADVKELQRENRLMKVWIACMELLPYPKVCDDRKLTQQLLALEADKWFLNRQVSEETLAIRRLQTEKQQLWISLLRAQTARHRKASAEETAQEVAATEARLQRSYAETEKKREAEHACEVAQLQEAIVEVERRLQSAEEARTRMALHVSRQEEQVLDAEKERREARAAIESLEKTVEELKHQLRTAQQDQVKLKQEAQRAAADVAEAQKLREEVKQLKMKLEEETTRRTQAEKDAGRQLAAARQEIDALKDRCEGEQTRTRELEAELQTLFAAGATPALSRARSLDNDLDDVLKGHGGNFSMSRRRYLEQFLKMKKAGDAALLKATLVAHRAGIAPRVMSHERHMLNRKAAAGTAKERRGALAESPVVTAKQTPPPNGTDLAAQTQQTA</sequence>
<organism evidence="3 4">
    <name type="scientific">Besnoitia besnoiti</name>
    <name type="common">Apicomplexan protozoan</name>
    <dbReference type="NCBI Taxonomy" id="94643"/>
    <lineage>
        <taxon>Eukaryota</taxon>
        <taxon>Sar</taxon>
        <taxon>Alveolata</taxon>
        <taxon>Apicomplexa</taxon>
        <taxon>Conoidasida</taxon>
        <taxon>Coccidia</taxon>
        <taxon>Eucoccidiorida</taxon>
        <taxon>Eimeriorina</taxon>
        <taxon>Sarcocystidae</taxon>
        <taxon>Besnoitia</taxon>
    </lineage>
</organism>
<evidence type="ECO:0000313" key="3">
    <source>
        <dbReference type="EMBL" id="PFH36314.1"/>
    </source>
</evidence>
<dbReference type="EMBL" id="NWUJ01000003">
    <property type="protein sequence ID" value="PFH36314.1"/>
    <property type="molecule type" value="Genomic_DNA"/>
</dbReference>
<dbReference type="STRING" id="94643.A0A2A9MGM2"/>
<keyword evidence="4" id="KW-1185">Reference proteome</keyword>
<name>A0A2A9MGM2_BESBE</name>